<dbReference type="InParanoid" id="A0A0C3ERR7"/>
<dbReference type="HOGENOM" id="CLU_2484609_0_0_1"/>
<name>A0A0C3ERR7_9AGAM</name>
<dbReference type="AlphaFoldDB" id="A0A0C3ERR7"/>
<reference evidence="2" key="2">
    <citation type="submission" date="2015-01" db="EMBL/GenBank/DDBJ databases">
        <title>Evolutionary Origins and Diversification of the Mycorrhizal Mutualists.</title>
        <authorList>
            <consortium name="DOE Joint Genome Institute"/>
            <consortium name="Mycorrhizal Genomics Consortium"/>
            <person name="Kohler A."/>
            <person name="Kuo A."/>
            <person name="Nagy L.G."/>
            <person name="Floudas D."/>
            <person name="Copeland A."/>
            <person name="Barry K.W."/>
            <person name="Cichocki N."/>
            <person name="Veneault-Fourrey C."/>
            <person name="LaButti K."/>
            <person name="Lindquist E.A."/>
            <person name="Lipzen A."/>
            <person name="Lundell T."/>
            <person name="Morin E."/>
            <person name="Murat C."/>
            <person name="Riley R."/>
            <person name="Ohm R."/>
            <person name="Sun H."/>
            <person name="Tunlid A."/>
            <person name="Henrissat B."/>
            <person name="Grigoriev I.V."/>
            <person name="Hibbett D.S."/>
            <person name="Martin F."/>
        </authorList>
    </citation>
    <scope>NUCLEOTIDE SEQUENCE [LARGE SCALE GENOMIC DNA]</scope>
    <source>
        <strain evidence="2">Foug A</strain>
    </source>
</reference>
<evidence type="ECO:0000313" key="2">
    <source>
        <dbReference type="Proteomes" id="UP000053989"/>
    </source>
</evidence>
<keyword evidence="2" id="KW-1185">Reference proteome</keyword>
<protein>
    <submittedName>
        <fullName evidence="1">Uncharacterized protein</fullName>
    </submittedName>
</protein>
<dbReference type="EMBL" id="KN822004">
    <property type="protein sequence ID" value="KIM70814.1"/>
    <property type="molecule type" value="Genomic_DNA"/>
</dbReference>
<sequence length="87" mass="9903">MPQSPGHMQHTYYLILVRDCASEFPLVHMSHSWMVGSSQTIVLTRTLRKQWAQARSGLSIRGLYWKSDFESMENVVTASCPPPHGSR</sequence>
<gene>
    <name evidence="1" type="ORF">SCLCIDRAFT_171153</name>
</gene>
<reference evidence="1 2" key="1">
    <citation type="submission" date="2014-04" db="EMBL/GenBank/DDBJ databases">
        <authorList>
            <consortium name="DOE Joint Genome Institute"/>
            <person name="Kuo A."/>
            <person name="Kohler A."/>
            <person name="Nagy L.G."/>
            <person name="Floudas D."/>
            <person name="Copeland A."/>
            <person name="Barry K.W."/>
            <person name="Cichocki N."/>
            <person name="Veneault-Fourrey C."/>
            <person name="LaButti K."/>
            <person name="Lindquist E.A."/>
            <person name="Lipzen A."/>
            <person name="Lundell T."/>
            <person name="Morin E."/>
            <person name="Murat C."/>
            <person name="Sun H."/>
            <person name="Tunlid A."/>
            <person name="Henrissat B."/>
            <person name="Grigoriev I.V."/>
            <person name="Hibbett D.S."/>
            <person name="Martin F."/>
            <person name="Nordberg H.P."/>
            <person name="Cantor M.N."/>
            <person name="Hua S.X."/>
        </authorList>
    </citation>
    <scope>NUCLEOTIDE SEQUENCE [LARGE SCALE GENOMIC DNA]</scope>
    <source>
        <strain evidence="1 2">Foug A</strain>
    </source>
</reference>
<proteinExistence type="predicted"/>
<evidence type="ECO:0000313" key="1">
    <source>
        <dbReference type="EMBL" id="KIM70814.1"/>
    </source>
</evidence>
<dbReference type="Proteomes" id="UP000053989">
    <property type="component" value="Unassembled WGS sequence"/>
</dbReference>
<organism evidence="1 2">
    <name type="scientific">Scleroderma citrinum Foug A</name>
    <dbReference type="NCBI Taxonomy" id="1036808"/>
    <lineage>
        <taxon>Eukaryota</taxon>
        <taxon>Fungi</taxon>
        <taxon>Dikarya</taxon>
        <taxon>Basidiomycota</taxon>
        <taxon>Agaricomycotina</taxon>
        <taxon>Agaricomycetes</taxon>
        <taxon>Agaricomycetidae</taxon>
        <taxon>Boletales</taxon>
        <taxon>Sclerodermatineae</taxon>
        <taxon>Sclerodermataceae</taxon>
        <taxon>Scleroderma</taxon>
    </lineage>
</organism>
<accession>A0A0C3ERR7</accession>